<proteinExistence type="predicted"/>
<reference evidence="5" key="1">
    <citation type="submission" date="2016-09" db="EMBL/GenBank/DDBJ databases">
        <authorList>
            <person name="Varghese N."/>
            <person name="Submissions S."/>
        </authorList>
    </citation>
    <scope>NUCLEOTIDE SEQUENCE [LARGE SCALE GENOMIC DNA]</scope>
    <source>
        <strain evidence="5">JS23</strain>
    </source>
</reference>
<dbReference type="GO" id="GO:0004789">
    <property type="term" value="F:thiamine-phosphate diphosphorylase activity"/>
    <property type="evidence" value="ECO:0007669"/>
    <property type="project" value="TreeGrafter"/>
</dbReference>
<dbReference type="PANTHER" id="PTHR20857">
    <property type="entry name" value="THIAMINE-PHOSPHATE PYROPHOSPHORYLASE"/>
    <property type="match status" value="1"/>
</dbReference>
<dbReference type="CDD" id="cd00564">
    <property type="entry name" value="TMP_TenI"/>
    <property type="match status" value="1"/>
</dbReference>
<sequence length="191" mass="20135">MLPSRYLISPEPHPDDRGFTTFLASLEAALDRGIRLVQLRAKSLPTDVYAQLAKQALACCERYDARLLLNASADLVARCGAHGQHLDGAALAMAVADAPAAAGLRSAATHSLAQIRRAEAVGVDFVTLSPVLATATHPDAVPLGWQRFAQLCGATRLPVYALGGMDEAVLDTAVAHGAHGIAAIRAFWQPH</sequence>
<comment type="pathway">
    <text evidence="1">Cofactor biosynthesis; thiamine diphosphate biosynthesis.</text>
</comment>
<dbReference type="AlphaFoldDB" id="A0A1H2PVB9"/>
<feature type="domain" description="Thiamine phosphate synthase/TenI" evidence="3">
    <location>
        <begin position="19"/>
        <end position="186"/>
    </location>
</feature>
<keyword evidence="5" id="KW-1185">Reference proteome</keyword>
<accession>A0A1H2PVB9</accession>
<dbReference type="InterPro" id="IPR013785">
    <property type="entry name" value="Aldolase_TIM"/>
</dbReference>
<evidence type="ECO:0000259" key="3">
    <source>
        <dbReference type="Pfam" id="PF02581"/>
    </source>
</evidence>
<organism evidence="4 5">
    <name type="scientific">Chitinasiproducens palmae</name>
    <dbReference type="NCBI Taxonomy" id="1770053"/>
    <lineage>
        <taxon>Bacteria</taxon>
        <taxon>Pseudomonadati</taxon>
        <taxon>Pseudomonadota</taxon>
        <taxon>Betaproteobacteria</taxon>
        <taxon>Burkholderiales</taxon>
        <taxon>Burkholderiaceae</taxon>
        <taxon>Chitinasiproducens</taxon>
    </lineage>
</organism>
<dbReference type="PANTHER" id="PTHR20857:SF15">
    <property type="entry name" value="THIAMINE-PHOSPHATE SYNTHASE"/>
    <property type="match status" value="1"/>
</dbReference>
<dbReference type="InterPro" id="IPR022998">
    <property type="entry name" value="ThiamineP_synth_TenI"/>
</dbReference>
<name>A0A1H2PVB9_9BURK</name>
<evidence type="ECO:0000256" key="1">
    <source>
        <dbReference type="ARBA" id="ARBA00004948"/>
    </source>
</evidence>
<evidence type="ECO:0000313" key="5">
    <source>
        <dbReference type="Proteomes" id="UP000243719"/>
    </source>
</evidence>
<dbReference type="EMBL" id="FNLO01000015">
    <property type="protein sequence ID" value="SDV51216.1"/>
    <property type="molecule type" value="Genomic_DNA"/>
</dbReference>
<dbReference type="GO" id="GO:0005737">
    <property type="term" value="C:cytoplasm"/>
    <property type="evidence" value="ECO:0007669"/>
    <property type="project" value="TreeGrafter"/>
</dbReference>
<dbReference type="GO" id="GO:0009228">
    <property type="term" value="P:thiamine biosynthetic process"/>
    <property type="evidence" value="ECO:0007669"/>
    <property type="project" value="UniProtKB-KW"/>
</dbReference>
<dbReference type="Pfam" id="PF02581">
    <property type="entry name" value="TMP-TENI"/>
    <property type="match status" value="1"/>
</dbReference>
<keyword evidence="2" id="KW-0784">Thiamine biosynthesis</keyword>
<evidence type="ECO:0000256" key="2">
    <source>
        <dbReference type="ARBA" id="ARBA00022977"/>
    </source>
</evidence>
<dbReference type="OrthoDB" id="9810648at2"/>
<protein>
    <submittedName>
        <fullName evidence="4">Thiamine-phosphate pyrophosphorylase</fullName>
    </submittedName>
</protein>
<dbReference type="STRING" id="1770053.SAMN05216551_115121"/>
<dbReference type="Gene3D" id="3.20.20.70">
    <property type="entry name" value="Aldolase class I"/>
    <property type="match status" value="1"/>
</dbReference>
<gene>
    <name evidence="4" type="ORF">SAMN05216551_115121</name>
</gene>
<dbReference type="Proteomes" id="UP000243719">
    <property type="component" value="Unassembled WGS sequence"/>
</dbReference>
<evidence type="ECO:0000313" key="4">
    <source>
        <dbReference type="EMBL" id="SDV51216.1"/>
    </source>
</evidence>
<dbReference type="InterPro" id="IPR036206">
    <property type="entry name" value="ThiamineP_synth_sf"/>
</dbReference>
<dbReference type="RefSeq" id="WP_091912687.1">
    <property type="nucleotide sequence ID" value="NZ_FNLO01000015.1"/>
</dbReference>
<dbReference type="SUPFAM" id="SSF51391">
    <property type="entry name" value="Thiamin phosphate synthase"/>
    <property type="match status" value="1"/>
</dbReference>